<feature type="transmembrane region" description="Helical" evidence="8">
    <location>
        <begin position="84"/>
        <end position="104"/>
    </location>
</feature>
<organism evidence="10 11">
    <name type="scientific">Parvularcula lutaonensis</name>
    <dbReference type="NCBI Taxonomy" id="491923"/>
    <lineage>
        <taxon>Bacteria</taxon>
        <taxon>Pseudomonadati</taxon>
        <taxon>Pseudomonadota</taxon>
        <taxon>Alphaproteobacteria</taxon>
        <taxon>Parvularculales</taxon>
        <taxon>Parvularculaceae</taxon>
        <taxon>Parvularcula</taxon>
    </lineage>
</organism>
<keyword evidence="5 8" id="KW-0812">Transmembrane</keyword>
<sequence>MTDGGPQPITRPEAIGMAGVLMLALVLRIIHLNADLWYDEILTLLNYVRLPWGELVQTYGSLNNHVLYSWMAKISVGIFGESAWAMRLPAVLFGLGSIVAVWLFMRRVTSLPVAMLTALVLAISYHHVWFSQNARGYTGLLFFISLSSLFILRAQRGEKPWQSWMLWAACVVGAMAIHLTAAFFFAAQAAVLLIDGARKAFIEREQTVWQWLRMPLAASLVVIVALLLFYSPIMADIASTMGEMSAPSDADAAGSEAMKEWENPLRTAIELMASFGALGAVLPIALGFAAIGGWQMTRRAPVAAGAYPAAIVVTLVILVALGFRVWPRYFFIEIGFLVAAALAGAFQVADWVERWRVAGWRLPAPLSKTLGTLVILSACVLMLRPNYNDPKMEISDAIAAAALAEGQGRPVVTVGLAKVPFTDYRKPDWPFIEDAAGMRALLRDEPEACVVSAFPTHFRGTYPDIHAILVARDGKPQRLGGTLPGAEIELWGCEPS</sequence>
<dbReference type="EMBL" id="JBHRVA010000002">
    <property type="protein sequence ID" value="MFC3301703.1"/>
    <property type="molecule type" value="Genomic_DNA"/>
</dbReference>
<accession>A0ABV7M9G5</accession>
<dbReference type="InterPro" id="IPR038731">
    <property type="entry name" value="RgtA/B/C-like"/>
</dbReference>
<comment type="subcellular location">
    <subcellularLocation>
        <location evidence="1">Cell membrane</location>
        <topology evidence="1">Multi-pass membrane protein</topology>
    </subcellularLocation>
</comment>
<feature type="transmembrane region" description="Helical" evidence="8">
    <location>
        <begin position="369"/>
        <end position="387"/>
    </location>
</feature>
<dbReference type="Pfam" id="PF13231">
    <property type="entry name" value="PMT_2"/>
    <property type="match status" value="1"/>
</dbReference>
<name>A0ABV7M9G5_9PROT</name>
<feature type="transmembrane region" description="Helical" evidence="8">
    <location>
        <begin position="164"/>
        <end position="194"/>
    </location>
</feature>
<dbReference type="PANTHER" id="PTHR33908:SF11">
    <property type="entry name" value="MEMBRANE PROTEIN"/>
    <property type="match status" value="1"/>
</dbReference>
<keyword evidence="7 8" id="KW-0472">Membrane</keyword>
<proteinExistence type="predicted"/>
<evidence type="ECO:0000313" key="10">
    <source>
        <dbReference type="EMBL" id="MFC3301703.1"/>
    </source>
</evidence>
<feature type="transmembrane region" description="Helical" evidence="8">
    <location>
        <begin position="12"/>
        <end position="30"/>
    </location>
</feature>
<feature type="transmembrane region" description="Helical" evidence="8">
    <location>
        <begin position="111"/>
        <end position="128"/>
    </location>
</feature>
<feature type="transmembrane region" description="Helical" evidence="8">
    <location>
        <begin position="330"/>
        <end position="349"/>
    </location>
</feature>
<feature type="transmembrane region" description="Helical" evidence="8">
    <location>
        <begin position="214"/>
        <end position="235"/>
    </location>
</feature>
<comment type="caution">
    <text evidence="10">The sequence shown here is derived from an EMBL/GenBank/DDBJ whole genome shotgun (WGS) entry which is preliminary data.</text>
</comment>
<dbReference type="InterPro" id="IPR050297">
    <property type="entry name" value="LipidA_mod_glycosyltrf_83"/>
</dbReference>
<dbReference type="EC" id="2.4.-.-" evidence="10"/>
<keyword evidence="6 8" id="KW-1133">Transmembrane helix</keyword>
<evidence type="ECO:0000256" key="6">
    <source>
        <dbReference type="ARBA" id="ARBA00022989"/>
    </source>
</evidence>
<dbReference type="RefSeq" id="WP_189573207.1">
    <property type="nucleotide sequence ID" value="NZ_BMXU01000001.1"/>
</dbReference>
<evidence type="ECO:0000256" key="7">
    <source>
        <dbReference type="ARBA" id="ARBA00023136"/>
    </source>
</evidence>
<evidence type="ECO:0000256" key="1">
    <source>
        <dbReference type="ARBA" id="ARBA00004651"/>
    </source>
</evidence>
<keyword evidence="11" id="KW-1185">Reference proteome</keyword>
<evidence type="ECO:0000313" key="11">
    <source>
        <dbReference type="Proteomes" id="UP001595607"/>
    </source>
</evidence>
<evidence type="ECO:0000259" key="9">
    <source>
        <dbReference type="Pfam" id="PF13231"/>
    </source>
</evidence>
<dbReference type="GO" id="GO:0016757">
    <property type="term" value="F:glycosyltransferase activity"/>
    <property type="evidence" value="ECO:0007669"/>
    <property type="project" value="UniProtKB-KW"/>
</dbReference>
<evidence type="ECO:0000256" key="5">
    <source>
        <dbReference type="ARBA" id="ARBA00022692"/>
    </source>
</evidence>
<dbReference type="Proteomes" id="UP001595607">
    <property type="component" value="Unassembled WGS sequence"/>
</dbReference>
<feature type="transmembrane region" description="Helical" evidence="8">
    <location>
        <begin position="268"/>
        <end position="292"/>
    </location>
</feature>
<feature type="domain" description="Glycosyltransferase RgtA/B/C/D-like" evidence="9">
    <location>
        <begin position="67"/>
        <end position="217"/>
    </location>
</feature>
<feature type="transmembrane region" description="Helical" evidence="8">
    <location>
        <begin position="134"/>
        <end position="152"/>
    </location>
</feature>
<evidence type="ECO:0000256" key="3">
    <source>
        <dbReference type="ARBA" id="ARBA00022676"/>
    </source>
</evidence>
<evidence type="ECO:0000256" key="4">
    <source>
        <dbReference type="ARBA" id="ARBA00022679"/>
    </source>
</evidence>
<feature type="transmembrane region" description="Helical" evidence="8">
    <location>
        <begin position="304"/>
        <end position="323"/>
    </location>
</feature>
<keyword evidence="3 10" id="KW-0328">Glycosyltransferase</keyword>
<protein>
    <submittedName>
        <fullName evidence="10">Glycosyltransferase family 39 protein</fullName>
        <ecNumber evidence="10">2.4.-.-</ecNumber>
    </submittedName>
</protein>
<reference evidence="11" key="1">
    <citation type="journal article" date="2019" name="Int. J. Syst. Evol. Microbiol.">
        <title>The Global Catalogue of Microorganisms (GCM) 10K type strain sequencing project: providing services to taxonomists for standard genome sequencing and annotation.</title>
        <authorList>
            <consortium name="The Broad Institute Genomics Platform"/>
            <consortium name="The Broad Institute Genome Sequencing Center for Infectious Disease"/>
            <person name="Wu L."/>
            <person name="Ma J."/>
        </authorList>
    </citation>
    <scope>NUCLEOTIDE SEQUENCE [LARGE SCALE GENOMIC DNA]</scope>
    <source>
        <strain evidence="11">KCTC 22245</strain>
    </source>
</reference>
<keyword evidence="2" id="KW-1003">Cell membrane</keyword>
<dbReference type="PANTHER" id="PTHR33908">
    <property type="entry name" value="MANNOSYLTRANSFERASE YKCB-RELATED"/>
    <property type="match status" value="1"/>
</dbReference>
<gene>
    <name evidence="10" type="ORF">ACFONP_03020</name>
</gene>
<evidence type="ECO:0000256" key="8">
    <source>
        <dbReference type="SAM" id="Phobius"/>
    </source>
</evidence>
<evidence type="ECO:0000256" key="2">
    <source>
        <dbReference type="ARBA" id="ARBA00022475"/>
    </source>
</evidence>
<keyword evidence="4 10" id="KW-0808">Transferase</keyword>